<dbReference type="AlphaFoldDB" id="F4XKB9"/>
<protein>
    <submittedName>
        <fullName evidence="2">Uncharacterized protein</fullName>
    </submittedName>
</protein>
<keyword evidence="1" id="KW-0472">Membrane</keyword>
<dbReference type="HOGENOM" id="CLU_2585813_0_0_3"/>
<name>F4XKB9_9CYAN</name>
<evidence type="ECO:0000256" key="1">
    <source>
        <dbReference type="SAM" id="Phobius"/>
    </source>
</evidence>
<dbReference type="EMBL" id="GL890825">
    <property type="protein sequence ID" value="EGJ35078.1"/>
    <property type="molecule type" value="Genomic_DNA"/>
</dbReference>
<feature type="transmembrane region" description="Helical" evidence="1">
    <location>
        <begin position="52"/>
        <end position="78"/>
    </location>
</feature>
<dbReference type="Proteomes" id="UP000003959">
    <property type="component" value="Unassembled WGS sequence"/>
</dbReference>
<accession>F4XKB9</accession>
<evidence type="ECO:0000313" key="3">
    <source>
        <dbReference type="Proteomes" id="UP000003959"/>
    </source>
</evidence>
<keyword evidence="1" id="KW-0812">Transmembrane</keyword>
<gene>
    <name evidence="2" type="ORF">LYNGBM3L_11220</name>
</gene>
<evidence type="ECO:0000313" key="2">
    <source>
        <dbReference type="EMBL" id="EGJ35078.1"/>
    </source>
</evidence>
<organism evidence="2 3">
    <name type="scientific">Moorena producens 3L</name>
    <dbReference type="NCBI Taxonomy" id="489825"/>
    <lineage>
        <taxon>Bacteria</taxon>
        <taxon>Bacillati</taxon>
        <taxon>Cyanobacteriota</taxon>
        <taxon>Cyanophyceae</taxon>
        <taxon>Coleofasciculales</taxon>
        <taxon>Coleofasciculaceae</taxon>
        <taxon>Moorena</taxon>
    </lineage>
</organism>
<feature type="transmembrane region" description="Helical" evidence="1">
    <location>
        <begin position="21"/>
        <end position="46"/>
    </location>
</feature>
<reference evidence="3" key="1">
    <citation type="journal article" date="2011" name="Proc. Natl. Acad. Sci. U.S.A.">
        <title>Genomic insights into the physiology and ecology of the marine filamentous cyanobacterium Lyngbya majuscula.</title>
        <authorList>
            <person name="Jones A.C."/>
            <person name="Monroe E.A."/>
            <person name="Podell S."/>
            <person name="Hess W.R."/>
            <person name="Klages S."/>
            <person name="Esquenazi E."/>
            <person name="Niessen S."/>
            <person name="Hoover H."/>
            <person name="Rothmann M."/>
            <person name="Lasken R.S."/>
            <person name="Yates J.R.III."/>
            <person name="Reinhardt R."/>
            <person name="Kube M."/>
            <person name="Burkart M.D."/>
            <person name="Allen E.E."/>
            <person name="Dorrestein P.C."/>
            <person name="Gerwick W.H."/>
            <person name="Gerwick L."/>
        </authorList>
    </citation>
    <scope>NUCLEOTIDE SEQUENCE [LARGE SCALE GENOMIC DNA]</scope>
    <source>
        <strain evidence="3">3L</strain>
    </source>
</reference>
<keyword evidence="3" id="KW-1185">Reference proteome</keyword>
<keyword evidence="1" id="KW-1133">Transmembrane helix</keyword>
<proteinExistence type="predicted"/>
<sequence>MALGFWGMKLRDLSTEAVNCFFLYLLLITYYLLLITYYLLLITYYLLLITYYHYHIFCSSLSFLYTVFNQLILTSIVCSE</sequence>